<dbReference type="Gene3D" id="1.10.443.10">
    <property type="entry name" value="Intergrase catalytic core"/>
    <property type="match status" value="1"/>
</dbReference>
<dbReference type="InterPro" id="IPR010998">
    <property type="entry name" value="Integrase_recombinase_N"/>
</dbReference>
<keyword evidence="3" id="KW-0233">DNA recombination</keyword>
<evidence type="ECO:0000256" key="1">
    <source>
        <dbReference type="ARBA" id="ARBA00008857"/>
    </source>
</evidence>
<dbReference type="SUPFAM" id="SSF56349">
    <property type="entry name" value="DNA breaking-rejoining enzymes"/>
    <property type="match status" value="1"/>
</dbReference>
<gene>
    <name evidence="5" type="ORF">ACFSQJ_15535</name>
</gene>
<accession>A0ABW5N0K4</accession>
<dbReference type="PROSITE" id="PS51898">
    <property type="entry name" value="TYR_RECOMBINASE"/>
    <property type="match status" value="1"/>
</dbReference>
<dbReference type="InterPro" id="IPR013762">
    <property type="entry name" value="Integrase-like_cat_sf"/>
</dbReference>
<organism evidence="5 6">
    <name type="scientific">Croceitalea marina</name>
    <dbReference type="NCBI Taxonomy" id="1775166"/>
    <lineage>
        <taxon>Bacteria</taxon>
        <taxon>Pseudomonadati</taxon>
        <taxon>Bacteroidota</taxon>
        <taxon>Flavobacteriia</taxon>
        <taxon>Flavobacteriales</taxon>
        <taxon>Flavobacteriaceae</taxon>
        <taxon>Croceitalea</taxon>
    </lineage>
</organism>
<proteinExistence type="inferred from homology"/>
<dbReference type="InterPro" id="IPR011010">
    <property type="entry name" value="DNA_brk_join_enz"/>
</dbReference>
<feature type="domain" description="Tyr recombinase" evidence="4">
    <location>
        <begin position="203"/>
        <end position="399"/>
    </location>
</feature>
<reference evidence="6" key="1">
    <citation type="journal article" date="2019" name="Int. J. Syst. Evol. Microbiol.">
        <title>The Global Catalogue of Microorganisms (GCM) 10K type strain sequencing project: providing services to taxonomists for standard genome sequencing and annotation.</title>
        <authorList>
            <consortium name="The Broad Institute Genomics Platform"/>
            <consortium name="The Broad Institute Genome Sequencing Center for Infectious Disease"/>
            <person name="Wu L."/>
            <person name="Ma J."/>
        </authorList>
    </citation>
    <scope>NUCLEOTIDE SEQUENCE [LARGE SCALE GENOMIC DNA]</scope>
    <source>
        <strain evidence="6">KCTC 52368</strain>
    </source>
</reference>
<dbReference type="PANTHER" id="PTHR30349">
    <property type="entry name" value="PHAGE INTEGRASE-RELATED"/>
    <property type="match status" value="1"/>
</dbReference>
<dbReference type="PANTHER" id="PTHR30349:SF64">
    <property type="entry name" value="PROPHAGE INTEGRASE INTD-RELATED"/>
    <property type="match status" value="1"/>
</dbReference>
<dbReference type="Proteomes" id="UP001597526">
    <property type="component" value="Unassembled WGS sequence"/>
</dbReference>
<dbReference type="InterPro" id="IPR002104">
    <property type="entry name" value="Integrase_catalytic"/>
</dbReference>
<comment type="similarity">
    <text evidence="1">Belongs to the 'phage' integrase family.</text>
</comment>
<keyword evidence="6" id="KW-1185">Reference proteome</keyword>
<protein>
    <submittedName>
        <fullName evidence="5">Tyrosine-type recombinase/integrase</fullName>
    </submittedName>
</protein>
<evidence type="ECO:0000259" key="4">
    <source>
        <dbReference type="PROSITE" id="PS51898"/>
    </source>
</evidence>
<name>A0ABW5N0K4_9FLAO</name>
<evidence type="ECO:0000256" key="2">
    <source>
        <dbReference type="ARBA" id="ARBA00023125"/>
    </source>
</evidence>
<dbReference type="RefSeq" id="WP_377767880.1">
    <property type="nucleotide sequence ID" value="NZ_JBHULB010000078.1"/>
</dbReference>
<dbReference type="InterPro" id="IPR050090">
    <property type="entry name" value="Tyrosine_recombinase_XerCD"/>
</dbReference>
<keyword evidence="2" id="KW-0238">DNA-binding</keyword>
<comment type="caution">
    <text evidence="5">The sequence shown here is derived from an EMBL/GenBank/DDBJ whole genome shotgun (WGS) entry which is preliminary data.</text>
</comment>
<sequence length="403" mass="47427">MGISKKYTEPKLYHGGKSFDTSKRWYIYYSYQHPEQKDQHGNPLMVRQPNITMKFNRKYKSKKERLMHFELVREALHEALKNGYSPYNSNFKAENKYTVEAALDFAYGLKKKSLSGSSERDYRSRLGQFKRYLGKKAYLQRNILELDKKLVNTYLNGILKNSSARNRNNTRVVLSALFGELEANDIIPRNFVASIKVLKSNPKRNKTYSLEVVDGMFSFMEEHDPILLLFIKFISYNFLRPIEACRLRLGDINIKQKLLHVRAKNKLVKTKIVPDIVINEIQELDFSNSDHFLFTPNGIGPWESSEESRRDYFTKRYKDLKVKYNNFLKAQGKSFQLGTDYTLYSFRHTFITKLYRQIRKEHSQTETRDRLMLITGHSTLKALNAYLRDIDAELPEDYSGYLS</sequence>
<evidence type="ECO:0000256" key="3">
    <source>
        <dbReference type="ARBA" id="ARBA00023172"/>
    </source>
</evidence>
<evidence type="ECO:0000313" key="6">
    <source>
        <dbReference type="Proteomes" id="UP001597526"/>
    </source>
</evidence>
<dbReference type="Gene3D" id="1.10.150.130">
    <property type="match status" value="1"/>
</dbReference>
<evidence type="ECO:0000313" key="5">
    <source>
        <dbReference type="EMBL" id="MFD2588349.1"/>
    </source>
</evidence>
<dbReference type="EMBL" id="JBHULB010000078">
    <property type="protein sequence ID" value="MFD2588349.1"/>
    <property type="molecule type" value="Genomic_DNA"/>
</dbReference>